<evidence type="ECO:0000259" key="9">
    <source>
        <dbReference type="Pfam" id="PF07992"/>
    </source>
</evidence>
<sequence length="394" mass="41754">MVQPLVIIGSGFAAYQLVKAIRRQDKAMPIQVFTADDGHDYNKPDLSNVLSKKQTARDLIRMSGQDFAQEHQIELHANCHVEAVNTTQQYLEVDGKRYQYGKLVLATGAKAFVPPISGDAADRVLTLNSLSEYEGAENTLQQANRIAVIGGGLIGTELAMDFATSGKSVVVIDPCQALMANQLPELVAIKLERVMASQGTSICLSDKVESISSVSASASASASAPTASIHVELASGKVLEVDAVISAAGLKPNTQLAVNAGLKVNRGIVVDEYLQTSNSDVYALGDCAEINGNVLAYLQPALLSANALAKTLLGQPTVLVLPNMMVKVKTPAFPIQLAGQNVGRNDSDALSWQIEANASGSTVKTLDENGQLTGYVVTQQHLPNAFPLLKELNS</sequence>
<dbReference type="InterPro" id="IPR050260">
    <property type="entry name" value="FAD-bd_OxRdtase"/>
</dbReference>
<accession>A0ABU3ZK89</accession>
<keyword evidence="5" id="KW-0285">Flavoprotein</keyword>
<comment type="cofactor">
    <cofactor evidence="1">
        <name>FAD</name>
        <dbReference type="ChEBI" id="CHEBI:57692"/>
    </cofactor>
</comment>
<protein>
    <submittedName>
        <fullName evidence="11">NADH:flavorubredoxin reductase NorW</fullName>
        <ecNumber evidence="11">1.18.1.-</ecNumber>
    </submittedName>
</protein>
<dbReference type="InterPro" id="IPR036188">
    <property type="entry name" value="FAD/NAD-bd_sf"/>
</dbReference>
<name>A0ABU3ZK89_9GAMM</name>
<dbReference type="PANTHER" id="PTHR43429:SF3">
    <property type="entry name" value="NITRITE REDUCTASE [NAD(P)H]"/>
    <property type="match status" value="1"/>
</dbReference>
<dbReference type="Gene3D" id="3.30.390.120">
    <property type="match status" value="1"/>
</dbReference>
<dbReference type="Proteomes" id="UP001186452">
    <property type="component" value="Unassembled WGS sequence"/>
</dbReference>
<keyword evidence="8" id="KW-0520">NAD</keyword>
<dbReference type="Gene3D" id="3.50.50.60">
    <property type="entry name" value="FAD/NAD(P)-binding domain"/>
    <property type="match status" value="2"/>
</dbReference>
<evidence type="ECO:0000256" key="1">
    <source>
        <dbReference type="ARBA" id="ARBA00001974"/>
    </source>
</evidence>
<dbReference type="SUPFAM" id="SSF51905">
    <property type="entry name" value="FAD/NAD(P)-binding domain"/>
    <property type="match status" value="2"/>
</dbReference>
<reference evidence="11 12" key="1">
    <citation type="submission" date="2023-10" db="EMBL/GenBank/DDBJ databases">
        <title>Marine bacteria isolated from horseshoe crab.</title>
        <authorList>
            <person name="Cheng T.H."/>
        </authorList>
    </citation>
    <scope>NUCLEOTIDE SEQUENCE [LARGE SCALE GENOMIC DNA]</scope>
    <source>
        <strain evidence="11 12">HSC6</strain>
    </source>
</reference>
<evidence type="ECO:0000256" key="6">
    <source>
        <dbReference type="ARBA" id="ARBA00022827"/>
    </source>
</evidence>
<dbReference type="RefSeq" id="WP_317523103.1">
    <property type="nucleotide sequence ID" value="NZ_JAWJZI010000005.1"/>
</dbReference>
<evidence type="ECO:0000313" key="12">
    <source>
        <dbReference type="Proteomes" id="UP001186452"/>
    </source>
</evidence>
<feature type="domain" description="FAD/NAD(P)-binding" evidence="9">
    <location>
        <begin position="5"/>
        <end position="292"/>
    </location>
</feature>
<dbReference type="EMBL" id="JAWJZI010000005">
    <property type="protein sequence ID" value="MDV5170308.1"/>
    <property type="molecule type" value="Genomic_DNA"/>
</dbReference>
<dbReference type="NCBIfam" id="NF003437">
    <property type="entry name" value="PRK04965.1"/>
    <property type="match status" value="1"/>
</dbReference>
<dbReference type="InterPro" id="IPR023753">
    <property type="entry name" value="FAD/NAD-binding_dom"/>
</dbReference>
<evidence type="ECO:0000256" key="2">
    <source>
        <dbReference type="ARBA" id="ARBA00004496"/>
    </source>
</evidence>
<dbReference type="PRINTS" id="PR00368">
    <property type="entry name" value="FADPNR"/>
</dbReference>
<comment type="subcellular location">
    <subcellularLocation>
        <location evidence="2">Cytoplasm</location>
    </subcellularLocation>
</comment>
<comment type="caution">
    <text evidence="11">The sequence shown here is derived from an EMBL/GenBank/DDBJ whole genome shotgun (WGS) entry which is preliminary data.</text>
</comment>
<keyword evidence="4" id="KW-0963">Cytoplasm</keyword>
<keyword evidence="12" id="KW-1185">Reference proteome</keyword>
<dbReference type="GO" id="GO:0016491">
    <property type="term" value="F:oxidoreductase activity"/>
    <property type="evidence" value="ECO:0007669"/>
    <property type="project" value="UniProtKB-KW"/>
</dbReference>
<dbReference type="PRINTS" id="PR00411">
    <property type="entry name" value="PNDRDTASEI"/>
</dbReference>
<dbReference type="PANTHER" id="PTHR43429">
    <property type="entry name" value="PYRIDINE NUCLEOTIDE-DISULFIDE OXIDOREDUCTASE DOMAIN-CONTAINING"/>
    <property type="match status" value="1"/>
</dbReference>
<evidence type="ECO:0000313" key="11">
    <source>
        <dbReference type="EMBL" id="MDV5170308.1"/>
    </source>
</evidence>
<organism evidence="11 12">
    <name type="scientific">Photobacterium rosenbergii</name>
    <dbReference type="NCBI Taxonomy" id="294936"/>
    <lineage>
        <taxon>Bacteria</taxon>
        <taxon>Pseudomonadati</taxon>
        <taxon>Pseudomonadota</taxon>
        <taxon>Gammaproteobacteria</taxon>
        <taxon>Vibrionales</taxon>
        <taxon>Vibrionaceae</taxon>
        <taxon>Photobacterium</taxon>
    </lineage>
</organism>
<dbReference type="InterPro" id="IPR041364">
    <property type="entry name" value="Rbx-bd"/>
</dbReference>
<evidence type="ECO:0000256" key="3">
    <source>
        <dbReference type="ARBA" id="ARBA00006442"/>
    </source>
</evidence>
<keyword evidence="7 11" id="KW-0560">Oxidoreductase</keyword>
<evidence type="ECO:0000256" key="5">
    <source>
        <dbReference type="ARBA" id="ARBA00022630"/>
    </source>
</evidence>
<dbReference type="EC" id="1.18.1.-" evidence="11"/>
<comment type="similarity">
    <text evidence="3">Belongs to the FAD-dependent oxidoreductase family.</text>
</comment>
<keyword evidence="6" id="KW-0274">FAD</keyword>
<evidence type="ECO:0000256" key="4">
    <source>
        <dbReference type="ARBA" id="ARBA00022490"/>
    </source>
</evidence>
<proteinExistence type="inferred from homology"/>
<feature type="domain" description="Rubredoxin binding" evidence="10">
    <location>
        <begin position="320"/>
        <end position="392"/>
    </location>
</feature>
<evidence type="ECO:0000256" key="7">
    <source>
        <dbReference type="ARBA" id="ARBA00023002"/>
    </source>
</evidence>
<dbReference type="Pfam" id="PF07992">
    <property type="entry name" value="Pyr_redox_2"/>
    <property type="match status" value="1"/>
</dbReference>
<evidence type="ECO:0000259" key="10">
    <source>
        <dbReference type="Pfam" id="PF18113"/>
    </source>
</evidence>
<evidence type="ECO:0000256" key="8">
    <source>
        <dbReference type="ARBA" id="ARBA00023027"/>
    </source>
</evidence>
<gene>
    <name evidence="11" type="primary">norW</name>
    <name evidence="11" type="ORF">R2X38_14980</name>
</gene>
<dbReference type="Pfam" id="PF18113">
    <property type="entry name" value="Rbx_binding"/>
    <property type="match status" value="1"/>
</dbReference>